<evidence type="ECO:0000313" key="2">
    <source>
        <dbReference type="EMBL" id="ESR51901.1"/>
    </source>
</evidence>
<feature type="compositionally biased region" description="Basic and acidic residues" evidence="1">
    <location>
        <begin position="1"/>
        <end position="16"/>
    </location>
</feature>
<dbReference type="PANTHER" id="PTHR34539">
    <property type="entry name" value="T6J4.11 PROTEIN"/>
    <property type="match status" value="1"/>
</dbReference>
<dbReference type="FunCoup" id="V4TPX4">
    <property type="interactions" value="6"/>
</dbReference>
<dbReference type="STRING" id="85681.V4TPX4"/>
<dbReference type="KEGG" id="cic:CICLE_v10032896mg"/>
<dbReference type="OrthoDB" id="1932997at2759"/>
<dbReference type="PANTHER" id="PTHR34539:SF3">
    <property type="entry name" value="NAC DOMAIN-CONTAINING PROTEIN"/>
    <property type="match status" value="1"/>
</dbReference>
<gene>
    <name evidence="2" type="ORF">CICLE_v10032896mg</name>
</gene>
<feature type="compositionally biased region" description="Low complexity" evidence="1">
    <location>
        <begin position="80"/>
        <end position="97"/>
    </location>
</feature>
<protein>
    <submittedName>
        <fullName evidence="2">Uncharacterized protein</fullName>
    </submittedName>
</protein>
<dbReference type="OMA" id="PKRHKSY"/>
<accession>V4TPX4</accession>
<dbReference type="Proteomes" id="UP000030687">
    <property type="component" value="Unassembled WGS sequence"/>
</dbReference>
<name>V4TPX4_CITCL</name>
<dbReference type="InParanoid" id="V4TPX4"/>
<feature type="compositionally biased region" description="Basic and acidic residues" evidence="1">
    <location>
        <begin position="105"/>
        <end position="115"/>
    </location>
</feature>
<sequence length="175" mass="19284">MAESTLKRQREGKQIDELVEVEETKRHKPSSYNHILSLLDEAEEEEPAQDLSSLMTSLQHELSSHDSIPCPNTNDDQESSDPIISSSSSSSSSSHSSNQEDEVDDKERVMRHLLEASDDELGIPSMEASGANNSSTDSDEVGISSADCLALCDGLWDLEDEAANYYTLLQSQLFM</sequence>
<feature type="region of interest" description="Disordered" evidence="1">
    <location>
        <begin position="1"/>
        <end position="141"/>
    </location>
</feature>
<evidence type="ECO:0000313" key="3">
    <source>
        <dbReference type="Proteomes" id="UP000030687"/>
    </source>
</evidence>
<dbReference type="eggNOG" id="ENOG502S21J">
    <property type="taxonomic scope" value="Eukaryota"/>
</dbReference>
<reference evidence="2 3" key="1">
    <citation type="submission" date="2013-10" db="EMBL/GenBank/DDBJ databases">
        <authorList>
            <consortium name="International Citrus Genome Consortium"/>
            <person name="Jenkins J."/>
            <person name="Schmutz J."/>
            <person name="Prochnik S."/>
            <person name="Rokhsar D."/>
            <person name="Gmitter F."/>
            <person name="Ollitrault P."/>
            <person name="Machado M."/>
            <person name="Talon M."/>
            <person name="Wincker P."/>
            <person name="Jaillon O."/>
            <person name="Morgante M."/>
        </authorList>
    </citation>
    <scope>NUCLEOTIDE SEQUENCE</scope>
    <source>
        <strain evidence="3">cv. Clemenules</strain>
    </source>
</reference>
<keyword evidence="3" id="KW-1185">Reference proteome</keyword>
<organism evidence="2 3">
    <name type="scientific">Citrus clementina</name>
    <name type="common">Clementine</name>
    <name type="synonym">Citrus deliciosa x Citrus sinensis</name>
    <dbReference type="NCBI Taxonomy" id="85681"/>
    <lineage>
        <taxon>Eukaryota</taxon>
        <taxon>Viridiplantae</taxon>
        <taxon>Streptophyta</taxon>
        <taxon>Embryophyta</taxon>
        <taxon>Tracheophyta</taxon>
        <taxon>Spermatophyta</taxon>
        <taxon>Magnoliopsida</taxon>
        <taxon>eudicotyledons</taxon>
        <taxon>Gunneridae</taxon>
        <taxon>Pentapetalae</taxon>
        <taxon>rosids</taxon>
        <taxon>malvids</taxon>
        <taxon>Sapindales</taxon>
        <taxon>Rutaceae</taxon>
        <taxon>Aurantioideae</taxon>
        <taxon>Citrus</taxon>
    </lineage>
</organism>
<evidence type="ECO:0000256" key="1">
    <source>
        <dbReference type="SAM" id="MobiDB-lite"/>
    </source>
</evidence>
<dbReference type="Gramene" id="ESR51901">
    <property type="protein sequence ID" value="ESR51901"/>
    <property type="gene ID" value="CICLE_v10032896mg"/>
</dbReference>
<feature type="compositionally biased region" description="Polar residues" evidence="1">
    <location>
        <begin position="50"/>
        <end position="61"/>
    </location>
</feature>
<proteinExistence type="predicted"/>
<dbReference type="EMBL" id="KI536726">
    <property type="protein sequence ID" value="ESR51901.1"/>
    <property type="molecule type" value="Genomic_DNA"/>
</dbReference>
<dbReference type="AlphaFoldDB" id="V4TPX4"/>